<dbReference type="Proteomes" id="UP000236162">
    <property type="component" value="Unassembled WGS sequence"/>
</dbReference>
<evidence type="ECO:0008006" key="3">
    <source>
        <dbReference type="Google" id="ProtNLM"/>
    </source>
</evidence>
<comment type="caution">
    <text evidence="1">The sequence shown here is derived from an EMBL/GenBank/DDBJ whole genome shotgun (WGS) entry which is preliminary data.</text>
</comment>
<reference evidence="1 2" key="1">
    <citation type="submission" date="2017-04" db="EMBL/GenBank/DDBJ databases">
        <title>In vitro and in silico characterization of Lactobacillus paraplantarum D2-1, a starter culture for soymilk fermentation.</title>
        <authorList>
            <person name="Endo A."/>
            <person name="Sasaki F."/>
            <person name="Maeno S."/>
            <person name="Kanesaki Y."/>
            <person name="Kubota E."/>
            <person name="Torres G.A."/>
            <person name="Tomita S."/>
            <person name="Nakagawa J."/>
        </authorList>
    </citation>
    <scope>NUCLEOTIDE SEQUENCE [LARGE SCALE GENOMIC DNA]</scope>
    <source>
        <strain evidence="1 2">D2-1</strain>
    </source>
</reference>
<name>A0ABQ0ND29_9LACO</name>
<evidence type="ECO:0000313" key="1">
    <source>
        <dbReference type="EMBL" id="GBF02979.1"/>
    </source>
</evidence>
<gene>
    <name evidence="1" type="ORF">LPPLD21_02534</name>
</gene>
<dbReference type="EMBL" id="BDOR01000018">
    <property type="protein sequence ID" value="GBF02979.1"/>
    <property type="molecule type" value="Genomic_DNA"/>
</dbReference>
<proteinExistence type="predicted"/>
<organism evidence="1 2">
    <name type="scientific">Lactiplantibacillus paraplantarum</name>
    <dbReference type="NCBI Taxonomy" id="60520"/>
    <lineage>
        <taxon>Bacteria</taxon>
        <taxon>Bacillati</taxon>
        <taxon>Bacillota</taxon>
        <taxon>Bacilli</taxon>
        <taxon>Lactobacillales</taxon>
        <taxon>Lactobacillaceae</taxon>
        <taxon>Lactiplantibacillus</taxon>
    </lineage>
</organism>
<accession>A0ABQ0ND29</accession>
<sequence>MVKQASFQKCLTDVLKAFFVSNCFTASDEWLQLRNDWIVEVFFKVMANY</sequence>
<keyword evidence="2" id="KW-1185">Reference proteome</keyword>
<protein>
    <recommendedName>
        <fullName evidence="3">Transposase</fullName>
    </recommendedName>
</protein>
<evidence type="ECO:0000313" key="2">
    <source>
        <dbReference type="Proteomes" id="UP000236162"/>
    </source>
</evidence>